<reference evidence="4" key="1">
    <citation type="submission" date="2021-01" db="EMBL/GenBank/DDBJ databases">
        <authorList>
            <consortium name="Genoscope - CEA"/>
            <person name="William W."/>
        </authorList>
    </citation>
    <scope>NUCLEOTIDE SEQUENCE</scope>
</reference>
<evidence type="ECO:0000256" key="3">
    <source>
        <dbReference type="PROSITE-ProRule" id="PRU00339"/>
    </source>
</evidence>
<protein>
    <recommendedName>
        <fullName evidence="6">Tetratricopeptide repeat protein</fullName>
    </recommendedName>
</protein>
<keyword evidence="2 3" id="KW-0802">TPR repeat</keyword>
<dbReference type="OrthoDB" id="317059at2759"/>
<dbReference type="InterPro" id="IPR051685">
    <property type="entry name" value="Ycf3/AcsC/BcsC/TPR_MFPF"/>
</dbReference>
<keyword evidence="1" id="KW-0677">Repeat</keyword>
<accession>A0A8S1XPD8</accession>
<evidence type="ECO:0000313" key="4">
    <source>
        <dbReference type="EMBL" id="CAD8202342.1"/>
    </source>
</evidence>
<name>A0A8S1XPD8_PAROT</name>
<dbReference type="OMA" id="TQKHIAY"/>
<dbReference type="AlphaFoldDB" id="A0A8S1XPD8"/>
<sequence>MSKGKYVEIKCQNSEHDYNIKMICLNEFCKDIRLFCMKCVQNKFHHSHLESWIDMPQLYEQLSNQEQECLKLLDNISEQFESIIHSFEKLKEGIKLKYIVNKERLGRLNVQQLNVAVGEMIQFQEYKQQAQYSISSCLKTLQNDLTKFIVKLRIEDLNYCTQNENNNKESLNGNGKKQSILNEREMLESTIKMLNQTSVLNAENLSAFSMKSLTLKSLGQFAEAITWADKALNIDPNHIKSLYCKAKCLYMLDKYEESQEWVEKVLKYDPNHVNALRCKGGYVYVIFKEKAQFNKDNINMPQLGLTRPYKLNPKIVILSTQKHIAYIYLLNTMKQFSKLRKSQLKILVI</sequence>
<dbReference type="PROSITE" id="PS50005">
    <property type="entry name" value="TPR"/>
    <property type="match status" value="1"/>
</dbReference>
<dbReference type="Proteomes" id="UP000683925">
    <property type="component" value="Unassembled WGS sequence"/>
</dbReference>
<feature type="repeat" description="TPR" evidence="3">
    <location>
        <begin position="205"/>
        <end position="238"/>
    </location>
</feature>
<organism evidence="4 5">
    <name type="scientific">Paramecium octaurelia</name>
    <dbReference type="NCBI Taxonomy" id="43137"/>
    <lineage>
        <taxon>Eukaryota</taxon>
        <taxon>Sar</taxon>
        <taxon>Alveolata</taxon>
        <taxon>Ciliophora</taxon>
        <taxon>Intramacronucleata</taxon>
        <taxon>Oligohymenophorea</taxon>
        <taxon>Peniculida</taxon>
        <taxon>Parameciidae</taxon>
        <taxon>Paramecium</taxon>
    </lineage>
</organism>
<evidence type="ECO:0000256" key="1">
    <source>
        <dbReference type="ARBA" id="ARBA00022737"/>
    </source>
</evidence>
<keyword evidence="5" id="KW-1185">Reference proteome</keyword>
<dbReference type="SMART" id="SM00028">
    <property type="entry name" value="TPR"/>
    <property type="match status" value="2"/>
</dbReference>
<dbReference type="Pfam" id="PF12895">
    <property type="entry name" value="ANAPC3"/>
    <property type="match status" value="1"/>
</dbReference>
<evidence type="ECO:0008006" key="6">
    <source>
        <dbReference type="Google" id="ProtNLM"/>
    </source>
</evidence>
<dbReference type="PANTHER" id="PTHR44943">
    <property type="entry name" value="CELLULOSE SYNTHASE OPERON PROTEIN C"/>
    <property type="match status" value="1"/>
</dbReference>
<gene>
    <name evidence="4" type="ORF">POCTA_138.1.T1270014</name>
</gene>
<comment type="caution">
    <text evidence="4">The sequence shown here is derived from an EMBL/GenBank/DDBJ whole genome shotgun (WGS) entry which is preliminary data.</text>
</comment>
<dbReference type="EMBL" id="CAJJDP010000127">
    <property type="protein sequence ID" value="CAD8202342.1"/>
    <property type="molecule type" value="Genomic_DNA"/>
</dbReference>
<dbReference type="PANTHER" id="PTHR44943:SF4">
    <property type="entry name" value="TPR REPEAT-CONTAINING PROTEIN MJ0798"/>
    <property type="match status" value="1"/>
</dbReference>
<proteinExistence type="predicted"/>
<evidence type="ECO:0000256" key="2">
    <source>
        <dbReference type="ARBA" id="ARBA00022803"/>
    </source>
</evidence>
<evidence type="ECO:0000313" key="5">
    <source>
        <dbReference type="Proteomes" id="UP000683925"/>
    </source>
</evidence>
<dbReference type="InterPro" id="IPR019734">
    <property type="entry name" value="TPR_rpt"/>
</dbReference>